<dbReference type="Gene3D" id="1.10.390.10">
    <property type="entry name" value="Neutral Protease Domain 2"/>
    <property type="match status" value="1"/>
</dbReference>
<feature type="binding site" evidence="16">
    <location>
        <position position="1068"/>
    </location>
    <ligand>
        <name>Zn(2+)</name>
        <dbReference type="ChEBI" id="CHEBI:29105"/>
        <note>catalytic</note>
    </ligand>
</feature>
<dbReference type="PANTHER" id="PTHR11533">
    <property type="entry name" value="PROTEASE M1 ZINC METALLOPROTEASE"/>
    <property type="match status" value="1"/>
</dbReference>
<dbReference type="FunFam" id="2.60.40.1730:FF:000012">
    <property type="entry name" value="Aminopeptidase N"/>
    <property type="match status" value="1"/>
</dbReference>
<comment type="similarity">
    <text evidence="4">Belongs to the peptidase M1 family.</text>
</comment>
<feature type="domain" description="Peptidase M1 membrane alanine aminopeptidase" evidence="20">
    <location>
        <begin position="973"/>
        <end position="1179"/>
    </location>
</feature>
<dbReference type="InterPro" id="IPR042097">
    <property type="entry name" value="Aminopeptidase_N-like_N_sf"/>
</dbReference>
<feature type="transmembrane region" description="Helical" evidence="19">
    <location>
        <begin position="518"/>
        <end position="541"/>
    </location>
</feature>
<evidence type="ECO:0000256" key="13">
    <source>
        <dbReference type="ARBA" id="ARBA00023136"/>
    </source>
</evidence>
<dbReference type="FunFam" id="1.10.390.10:FF:000016">
    <property type="entry name" value="Glutamyl aminopeptidase"/>
    <property type="match status" value="1"/>
</dbReference>
<feature type="binding site" evidence="16">
    <location>
        <position position="1049"/>
    </location>
    <ligand>
        <name>Zn(2+)</name>
        <dbReference type="ChEBI" id="CHEBI:29105"/>
        <note>catalytic</note>
    </ligand>
</feature>
<dbReference type="InterPro" id="IPR013122">
    <property type="entry name" value="PKD1_2_channel"/>
</dbReference>
<dbReference type="Gene3D" id="2.60.40.1910">
    <property type="match status" value="1"/>
</dbReference>
<evidence type="ECO:0000259" key="22">
    <source>
        <dbReference type="Pfam" id="PF11838"/>
    </source>
</evidence>
<feature type="domain" description="Mucolipin extracytosolic" evidence="24">
    <location>
        <begin position="226"/>
        <end position="406"/>
    </location>
</feature>
<feature type="transmembrane region" description="Helical" evidence="19">
    <location>
        <begin position="479"/>
        <end position="498"/>
    </location>
</feature>
<keyword evidence="12" id="KW-0482">Metalloprotease</keyword>
<evidence type="ECO:0000256" key="19">
    <source>
        <dbReference type="SAM" id="Phobius"/>
    </source>
</evidence>
<feature type="domain" description="Polycystin cation channel PKD1/PKD2" evidence="21">
    <location>
        <begin position="514"/>
        <end position="658"/>
    </location>
</feature>
<dbReference type="InterPro" id="IPR049134">
    <property type="entry name" value="MCLN_ECD"/>
</dbReference>
<keyword evidence="26" id="KW-1185">Reference proteome</keyword>
<evidence type="ECO:0000256" key="9">
    <source>
        <dbReference type="ARBA" id="ARBA00022833"/>
    </source>
</evidence>
<feature type="transmembrane region" description="Helical" evidence="19">
    <location>
        <begin position="630"/>
        <end position="652"/>
    </location>
</feature>
<keyword evidence="8" id="KW-0378">Hydrolase</keyword>
<protein>
    <submittedName>
        <fullName evidence="25">Endoplasmic reticulum aminopeptidase 1</fullName>
    </submittedName>
</protein>
<dbReference type="InterPro" id="IPR034016">
    <property type="entry name" value="M1_APN-typ"/>
</dbReference>
<dbReference type="InterPro" id="IPR050344">
    <property type="entry name" value="Peptidase_M1_aminopeptidases"/>
</dbReference>
<dbReference type="InterPro" id="IPR045357">
    <property type="entry name" value="Aminopeptidase_N-like_N"/>
</dbReference>
<name>A0A922I517_DERFA</name>
<evidence type="ECO:0000259" key="24">
    <source>
        <dbReference type="Pfam" id="PF21381"/>
    </source>
</evidence>
<dbReference type="GO" id="GO:0043171">
    <property type="term" value="P:peptide catabolic process"/>
    <property type="evidence" value="ECO:0007669"/>
    <property type="project" value="TreeGrafter"/>
</dbReference>
<dbReference type="SUPFAM" id="SSF63737">
    <property type="entry name" value="Leukotriene A4 hydrolase N-terminal domain"/>
    <property type="match status" value="1"/>
</dbReference>
<feature type="compositionally biased region" description="Polar residues" evidence="18">
    <location>
        <begin position="105"/>
        <end position="114"/>
    </location>
</feature>
<dbReference type="InterPro" id="IPR024571">
    <property type="entry name" value="ERAP1-like_C_dom"/>
</dbReference>
<dbReference type="GO" id="GO:0070006">
    <property type="term" value="F:metalloaminopeptidase activity"/>
    <property type="evidence" value="ECO:0007669"/>
    <property type="project" value="TreeGrafter"/>
</dbReference>
<feature type="site" description="Transition state stabilizer" evidence="17">
    <location>
        <position position="1117"/>
    </location>
</feature>
<dbReference type="Pfam" id="PF11838">
    <property type="entry name" value="ERAP1_C"/>
    <property type="match status" value="1"/>
</dbReference>
<feature type="transmembrane region" description="Helical" evidence="19">
    <location>
        <begin position="424"/>
        <end position="445"/>
    </location>
</feature>
<sequence>MAENIHAFQQQQQQLQNSIRLRNSSSESSSTATPNITAAIYSYHRHPMATINPITTTTPVSPNHQQQNHSLNQIFFNSHITSTSSDHHRIIHQNYSSQQQQQQQPCGNTKNLNSTTTAATTTTTTNEWSIDSNTELQQYRNRLRRRLRYHFMSPIDKWKIKGRFPWKLLLQIIKIILVTTQVILFGNNTATIRSVDHGMLMTLHDIFLLKWDSSLDQQSVPPNIGPYAVYTKNDIFSHIDYAIKNYENITNLALGSFGYRLDHVHSNNSHNNPDQPHQNNQLSPITICFERYANVTLSPTTSEYYIDQRIEHQCLKIKSLYPPGSMEWKTFSFEQYLLQYAPDQLHFESLIHLSIKFPLRVILLNTLAAFNIPRCYDLNLTINFNNRQHSGEIAITMALNKLLINCYGNLKAYNHETKLEQITIVINMIVLFLCSMSLILCLRTLMNSQSLRRKTNHFFNIAYKRNLDTQSSLHFIDGWILMILFNDCLLIIGTIINLLRRFNMIGPNHVNALHPFELDSLCSALLGVGLLLVWFGILRYLTFFDHYNILLVTIKRSLSRVLRFSLCVLILYGGFCFSGWIILGPYHFKFYTLARTSECLFALMNGDDVFATFAYLEPAISPFVWWFSRIYLYSYVLLFIYVVLTLFSSILMDSYDTIKGYYASRSDEQRIMRVDFTWSNDQLSKFLSAIFNDDDFDDDDGNLDTLSNTNINHMDIDVNDDNNLQEFITIVNTAAAPIHYDIYMQPDIDSLINEGNVSIQIKVMEWTEFLIIHVKKLNITNISLSLSTQVLNNQSEMINIRKYSECIKLEQLYIEFDQQLRPDHEYRLSIGFWKKIEDQLEGFYVSSYYNQKLQQKRHLLTTHFEPTLARSAFPCFDEPAMKASFQLQMIHDEQYNAYFNTEKINEKRLIIDNDDGNGKKSVKIISMFEPTVPMSTYVIAFVVCDFSYVPGETINGIKTGALVPIGQEQNAMFALNATKFILDYFEGFFKIPYPLKKLDLVAVPDFGAGAMENWGLITFRMTTLLYNERESSSEVKEQVAIVVSHEIAHQWFGNLVTMNWWNDLWLNEGFASRMLDQFVISTSQHALALDSLFSSHPINTTVANPADIEGMFDLISYKKGSCLIRMIVDFLGLENLQRGLENYLNRYKFETARTSQLWECFSRVSATLPVNVSAIMDTWIFQQGYPVIMVEWNSNGTEIIVKQQRFISSLSPDEFQQQLNDNKSTMFVNQTWIVPLTLITPKIDQNNHNNQVYWLNSSEQRIQLDRMKNPWFKLNRKQSGFYRVNYEQSIWQQLIRLLHQQQQTSNGRLSPSDRAGLIDDALSLMRNGYLDVAIAMNLTRYLENNEQDYVPWETLLTHFGTFDGIMPQNPLLHRYILRLILPMVEKLDWNERPEDGMFEKKLRAILLRAAVYYGHRSSIDKASYYFRRWMNDAVPVPANIRDIVYSAGIEYGTDREWDYCWHKYINTTVASEKRLLLGVIGSTRNYYLLSKYLESSLDRTKIRTQDIYFVIQNVARNPIGRDMAWKFVRSNWQQIFDIFGMGSFALDTIISETTWHFSTQFDYDQVDQYFQHVPLGSGKSAVKQSLEKIHSNIFWKKFIEPKLIDWLQRQQQQQQEK</sequence>
<gene>
    <name evidence="25" type="primary">ERAP1</name>
    <name evidence="25" type="ORF">DERF_004559</name>
</gene>
<keyword evidence="11 19" id="KW-1133">Transmembrane helix</keyword>
<keyword evidence="6 19" id="KW-0812">Transmembrane</keyword>
<evidence type="ECO:0000256" key="11">
    <source>
        <dbReference type="ARBA" id="ARBA00022989"/>
    </source>
</evidence>
<dbReference type="SUPFAM" id="SSF55486">
    <property type="entry name" value="Metalloproteases ('zincins'), catalytic domain"/>
    <property type="match status" value="1"/>
</dbReference>
<comment type="subcellular location">
    <subcellularLocation>
        <location evidence="3">Cell membrane</location>
        <topology evidence="3">Lipid-anchor</topology>
        <topology evidence="3">GPI-anchor</topology>
    </subcellularLocation>
    <subcellularLocation>
        <location evidence="1">Membrane</location>
        <topology evidence="1">Multi-pass membrane protein</topology>
    </subcellularLocation>
    <subcellularLocation>
        <location evidence="2">Membrane</location>
        <topology evidence="2">Single-pass type II membrane protein</topology>
    </subcellularLocation>
</comment>
<evidence type="ECO:0000256" key="17">
    <source>
        <dbReference type="PIRSR" id="PIRSR634016-4"/>
    </source>
</evidence>
<dbReference type="PANTHER" id="PTHR11533:SF299">
    <property type="entry name" value="AMINOPEPTIDASE"/>
    <property type="match status" value="1"/>
</dbReference>
<dbReference type="Gene3D" id="1.25.50.20">
    <property type="match status" value="1"/>
</dbReference>
<keyword evidence="13 19" id="KW-0472">Membrane</keyword>
<feature type="transmembrane region" description="Helical" evidence="19">
    <location>
        <begin position="561"/>
        <end position="583"/>
    </location>
</feature>
<dbReference type="Pfam" id="PF17900">
    <property type="entry name" value="Peptidase_M1_N"/>
    <property type="match status" value="1"/>
</dbReference>
<evidence type="ECO:0000256" key="4">
    <source>
        <dbReference type="ARBA" id="ARBA00010136"/>
    </source>
</evidence>
<comment type="cofactor">
    <cofactor evidence="16">
        <name>Zn(2+)</name>
        <dbReference type="ChEBI" id="CHEBI:29105"/>
    </cofactor>
    <text evidence="16">Binds 1 zinc ion per subunit.</text>
</comment>
<dbReference type="FunFam" id="1.25.50.20:FF:000005">
    <property type="entry name" value="Aminopeptidase N-like protein"/>
    <property type="match status" value="1"/>
</dbReference>
<dbReference type="Pfam" id="PF01433">
    <property type="entry name" value="Peptidase_M1"/>
    <property type="match status" value="1"/>
</dbReference>
<evidence type="ECO:0000313" key="25">
    <source>
        <dbReference type="EMBL" id="KAH9520875.1"/>
    </source>
</evidence>
<keyword evidence="7 16" id="KW-0479">Metal-binding</keyword>
<dbReference type="InterPro" id="IPR001930">
    <property type="entry name" value="Peptidase_M1"/>
</dbReference>
<feature type="region of interest" description="Disordered" evidence="18">
    <location>
        <begin position="1"/>
        <end position="33"/>
    </location>
</feature>
<evidence type="ECO:0000256" key="16">
    <source>
        <dbReference type="PIRSR" id="PIRSR634016-3"/>
    </source>
</evidence>
<reference evidence="25" key="2">
    <citation type="journal article" date="2022" name="Res Sq">
        <title>Comparative Genomics Reveals Insights into the Divergent Evolution of Astigmatic Mites and Household Pest Adaptations.</title>
        <authorList>
            <person name="Xiong Q."/>
            <person name="Wan A.T.-Y."/>
            <person name="Liu X.-Y."/>
            <person name="Fung C.S.-H."/>
            <person name="Xiao X."/>
            <person name="Malainual N."/>
            <person name="Hou J."/>
            <person name="Wang L."/>
            <person name="Wang M."/>
            <person name="Yang K."/>
            <person name="Cui Y."/>
            <person name="Leung E."/>
            <person name="Nong W."/>
            <person name="Shin S.-K."/>
            <person name="Au S."/>
            <person name="Jeong K.Y."/>
            <person name="Chew F.T."/>
            <person name="Hui J."/>
            <person name="Leung T.F."/>
            <person name="Tungtrongchitr A."/>
            <person name="Zhong N."/>
            <person name="Liu Z."/>
            <person name="Tsui S."/>
        </authorList>
    </citation>
    <scope>NUCLEOTIDE SEQUENCE</scope>
    <source>
        <strain evidence="25">Derf</strain>
        <tissue evidence="25">Whole organism</tissue>
    </source>
</reference>
<keyword evidence="25" id="KW-0031">Aminopeptidase</keyword>
<evidence type="ECO:0000256" key="7">
    <source>
        <dbReference type="ARBA" id="ARBA00022723"/>
    </source>
</evidence>
<dbReference type="PRINTS" id="PR00756">
    <property type="entry name" value="ALADIPTASE"/>
</dbReference>
<feature type="binding site" evidence="16">
    <location>
        <position position="1045"/>
    </location>
    <ligand>
        <name>Zn(2+)</name>
        <dbReference type="ChEBI" id="CHEBI:29105"/>
        <note>catalytic</note>
    </ligand>
</feature>
<dbReference type="GO" id="GO:0006508">
    <property type="term" value="P:proteolysis"/>
    <property type="evidence" value="ECO:0007669"/>
    <property type="project" value="UniProtKB-KW"/>
</dbReference>
<feature type="domain" description="ERAP1-like C-terminal" evidence="22">
    <location>
        <begin position="1271"/>
        <end position="1590"/>
    </location>
</feature>
<evidence type="ECO:0000256" key="1">
    <source>
        <dbReference type="ARBA" id="ARBA00004141"/>
    </source>
</evidence>
<dbReference type="GO" id="GO:0005737">
    <property type="term" value="C:cytoplasm"/>
    <property type="evidence" value="ECO:0007669"/>
    <property type="project" value="TreeGrafter"/>
</dbReference>
<evidence type="ECO:0000256" key="18">
    <source>
        <dbReference type="SAM" id="MobiDB-lite"/>
    </source>
</evidence>
<dbReference type="CDD" id="cd09601">
    <property type="entry name" value="M1_APN-Q_like"/>
    <property type="match status" value="1"/>
</dbReference>
<keyword evidence="10" id="KW-0735">Signal-anchor</keyword>
<evidence type="ECO:0000256" key="15">
    <source>
        <dbReference type="PIRSR" id="PIRSR634016-1"/>
    </source>
</evidence>
<dbReference type="InterPro" id="IPR027268">
    <property type="entry name" value="Peptidase_M4/M1_CTD_sf"/>
</dbReference>
<evidence type="ECO:0000259" key="20">
    <source>
        <dbReference type="Pfam" id="PF01433"/>
    </source>
</evidence>
<dbReference type="Gene3D" id="2.60.40.1730">
    <property type="entry name" value="tricorn interacting facor f3 domain"/>
    <property type="match status" value="1"/>
</dbReference>
<keyword evidence="14" id="KW-0325">Glycoprotein</keyword>
<evidence type="ECO:0000259" key="21">
    <source>
        <dbReference type="Pfam" id="PF08016"/>
    </source>
</evidence>
<evidence type="ECO:0000256" key="8">
    <source>
        <dbReference type="ARBA" id="ARBA00022801"/>
    </source>
</evidence>
<evidence type="ECO:0000313" key="26">
    <source>
        <dbReference type="Proteomes" id="UP000790347"/>
    </source>
</evidence>
<organism evidence="25 26">
    <name type="scientific">Dermatophagoides farinae</name>
    <name type="common">American house dust mite</name>
    <dbReference type="NCBI Taxonomy" id="6954"/>
    <lineage>
        <taxon>Eukaryota</taxon>
        <taxon>Metazoa</taxon>
        <taxon>Ecdysozoa</taxon>
        <taxon>Arthropoda</taxon>
        <taxon>Chelicerata</taxon>
        <taxon>Arachnida</taxon>
        <taxon>Acari</taxon>
        <taxon>Acariformes</taxon>
        <taxon>Sarcoptiformes</taxon>
        <taxon>Astigmata</taxon>
        <taxon>Psoroptidia</taxon>
        <taxon>Analgoidea</taxon>
        <taxon>Pyroglyphidae</taxon>
        <taxon>Dermatophagoidinae</taxon>
        <taxon>Dermatophagoides</taxon>
    </lineage>
</organism>
<feature type="region of interest" description="Disordered" evidence="18">
    <location>
        <begin position="95"/>
        <end position="115"/>
    </location>
</feature>
<dbReference type="InterPro" id="IPR014782">
    <property type="entry name" value="Peptidase_M1_dom"/>
</dbReference>
<dbReference type="GO" id="GO:0005886">
    <property type="term" value="C:plasma membrane"/>
    <property type="evidence" value="ECO:0007669"/>
    <property type="project" value="UniProtKB-SubCell"/>
</dbReference>
<evidence type="ECO:0000256" key="10">
    <source>
        <dbReference type="ARBA" id="ARBA00022968"/>
    </source>
</evidence>
<evidence type="ECO:0000256" key="6">
    <source>
        <dbReference type="ARBA" id="ARBA00022692"/>
    </source>
</evidence>
<evidence type="ECO:0000259" key="23">
    <source>
        <dbReference type="Pfam" id="PF17900"/>
    </source>
</evidence>
<dbReference type="CDD" id="cd21050">
    <property type="entry name" value="ELD_TRPML"/>
    <property type="match status" value="1"/>
</dbReference>
<proteinExistence type="inferred from homology"/>
<dbReference type="GO" id="GO:0008270">
    <property type="term" value="F:zinc ion binding"/>
    <property type="evidence" value="ECO:0007669"/>
    <property type="project" value="InterPro"/>
</dbReference>
<keyword evidence="5" id="KW-0645">Protease</keyword>
<evidence type="ECO:0000256" key="2">
    <source>
        <dbReference type="ARBA" id="ARBA00004606"/>
    </source>
</evidence>
<dbReference type="GO" id="GO:0005615">
    <property type="term" value="C:extracellular space"/>
    <property type="evidence" value="ECO:0007669"/>
    <property type="project" value="TreeGrafter"/>
</dbReference>
<evidence type="ECO:0000256" key="3">
    <source>
        <dbReference type="ARBA" id="ARBA00004609"/>
    </source>
</evidence>
<dbReference type="Proteomes" id="UP000790347">
    <property type="component" value="Unassembled WGS sequence"/>
</dbReference>
<dbReference type="Pfam" id="PF21381">
    <property type="entry name" value="MCLN_ECD"/>
    <property type="match status" value="1"/>
</dbReference>
<comment type="caution">
    <text evidence="25">The sequence shown here is derived from an EMBL/GenBank/DDBJ whole genome shotgun (WGS) entry which is preliminary data.</text>
</comment>
<evidence type="ECO:0000256" key="12">
    <source>
        <dbReference type="ARBA" id="ARBA00023049"/>
    </source>
</evidence>
<dbReference type="GO" id="GO:0042277">
    <property type="term" value="F:peptide binding"/>
    <property type="evidence" value="ECO:0007669"/>
    <property type="project" value="TreeGrafter"/>
</dbReference>
<dbReference type="EMBL" id="ASGP02000002">
    <property type="protein sequence ID" value="KAH9520875.1"/>
    <property type="molecule type" value="Genomic_DNA"/>
</dbReference>
<evidence type="ECO:0000256" key="14">
    <source>
        <dbReference type="ARBA" id="ARBA00023180"/>
    </source>
</evidence>
<reference evidence="25" key="1">
    <citation type="submission" date="2013-05" db="EMBL/GenBank/DDBJ databases">
        <authorList>
            <person name="Yim A.K.Y."/>
            <person name="Chan T.F."/>
            <person name="Ji K.M."/>
            <person name="Liu X.Y."/>
            <person name="Zhou J.W."/>
            <person name="Li R.Q."/>
            <person name="Yang K.Y."/>
            <person name="Li J."/>
            <person name="Li M."/>
            <person name="Law P.T.W."/>
            <person name="Wu Y.L."/>
            <person name="Cai Z.L."/>
            <person name="Qin H."/>
            <person name="Bao Y."/>
            <person name="Leung R.K.K."/>
            <person name="Ng P.K.S."/>
            <person name="Zou J."/>
            <person name="Zhong X.J."/>
            <person name="Ran P.X."/>
            <person name="Zhong N.S."/>
            <person name="Liu Z.G."/>
            <person name="Tsui S.K.W."/>
        </authorList>
    </citation>
    <scope>NUCLEOTIDE SEQUENCE</scope>
    <source>
        <strain evidence="25">Derf</strain>
        <tissue evidence="25">Whole organism</tissue>
    </source>
</reference>
<feature type="active site" description="Proton acceptor" evidence="15">
    <location>
        <position position="1046"/>
    </location>
</feature>
<evidence type="ECO:0000256" key="5">
    <source>
        <dbReference type="ARBA" id="ARBA00022670"/>
    </source>
</evidence>
<keyword evidence="9 16" id="KW-0862">Zinc</keyword>
<dbReference type="Pfam" id="PF08016">
    <property type="entry name" value="PKD_channel"/>
    <property type="match status" value="1"/>
</dbReference>
<feature type="domain" description="Aminopeptidase N-like N-terminal" evidence="23">
    <location>
        <begin position="737"/>
        <end position="938"/>
    </location>
</feature>
<accession>A0A922I517</accession>